<protein>
    <submittedName>
        <fullName evidence="1">Uncharacterized protein</fullName>
    </submittedName>
</protein>
<organism evidence="1 2">
    <name type="scientific">Strongylus vulgaris</name>
    <name type="common">Blood worm</name>
    <dbReference type="NCBI Taxonomy" id="40348"/>
    <lineage>
        <taxon>Eukaryota</taxon>
        <taxon>Metazoa</taxon>
        <taxon>Ecdysozoa</taxon>
        <taxon>Nematoda</taxon>
        <taxon>Chromadorea</taxon>
        <taxon>Rhabditida</taxon>
        <taxon>Rhabditina</taxon>
        <taxon>Rhabditomorpha</taxon>
        <taxon>Strongyloidea</taxon>
        <taxon>Strongylidae</taxon>
        <taxon>Strongylus</taxon>
    </lineage>
</organism>
<evidence type="ECO:0000313" key="2">
    <source>
        <dbReference type="Proteomes" id="UP000270094"/>
    </source>
</evidence>
<reference evidence="1 2" key="1">
    <citation type="submission" date="2018-11" db="EMBL/GenBank/DDBJ databases">
        <authorList>
            <consortium name="Pathogen Informatics"/>
        </authorList>
    </citation>
    <scope>NUCLEOTIDE SEQUENCE [LARGE SCALE GENOMIC DNA]</scope>
</reference>
<sequence length="80" mass="9379">MSAERALQVLYEDYSHSHLRTVDEAQPVEQAEFRQGFSCANHIQTVSRIIEACREYRLPLVLAFVYYEKGLISKCVLFYF</sequence>
<evidence type="ECO:0000313" key="1">
    <source>
        <dbReference type="EMBL" id="VDM85654.1"/>
    </source>
</evidence>
<keyword evidence="2" id="KW-1185">Reference proteome</keyword>
<dbReference type="AlphaFoldDB" id="A0A3P7K2V2"/>
<proteinExistence type="predicted"/>
<dbReference type="Proteomes" id="UP000270094">
    <property type="component" value="Unassembled WGS sequence"/>
</dbReference>
<accession>A0A3P7K2V2</accession>
<dbReference type="OrthoDB" id="5856459at2759"/>
<name>A0A3P7K2V2_STRVU</name>
<dbReference type="EMBL" id="UYYB01143391">
    <property type="protein sequence ID" value="VDM85654.1"/>
    <property type="molecule type" value="Genomic_DNA"/>
</dbReference>
<gene>
    <name evidence="1" type="ORF">SVUK_LOCUS20652</name>
</gene>